<accession>A0A443ST42</accession>
<protein>
    <submittedName>
        <fullName evidence="2">Uncharacterized protein</fullName>
    </submittedName>
</protein>
<evidence type="ECO:0000256" key="1">
    <source>
        <dbReference type="SAM" id="MobiDB-lite"/>
    </source>
</evidence>
<feature type="non-terminal residue" evidence="2">
    <location>
        <position position="70"/>
    </location>
</feature>
<dbReference type="VEuPathDB" id="VectorBase:LDEU001345"/>
<dbReference type="Proteomes" id="UP000288716">
    <property type="component" value="Unassembled WGS sequence"/>
</dbReference>
<name>A0A443ST42_9ACAR</name>
<comment type="caution">
    <text evidence="2">The sequence shown here is derived from an EMBL/GenBank/DDBJ whole genome shotgun (WGS) entry which is preliminary data.</text>
</comment>
<dbReference type="EMBL" id="NCKV01000412">
    <property type="protein sequence ID" value="RWS30695.1"/>
    <property type="molecule type" value="Genomic_DNA"/>
</dbReference>
<organism evidence="2 3">
    <name type="scientific">Leptotrombidium deliense</name>
    <dbReference type="NCBI Taxonomy" id="299467"/>
    <lineage>
        <taxon>Eukaryota</taxon>
        <taxon>Metazoa</taxon>
        <taxon>Ecdysozoa</taxon>
        <taxon>Arthropoda</taxon>
        <taxon>Chelicerata</taxon>
        <taxon>Arachnida</taxon>
        <taxon>Acari</taxon>
        <taxon>Acariformes</taxon>
        <taxon>Trombidiformes</taxon>
        <taxon>Prostigmata</taxon>
        <taxon>Anystina</taxon>
        <taxon>Parasitengona</taxon>
        <taxon>Trombiculoidea</taxon>
        <taxon>Trombiculidae</taxon>
        <taxon>Leptotrombidium</taxon>
    </lineage>
</organism>
<feature type="compositionally biased region" description="Polar residues" evidence="1">
    <location>
        <begin position="9"/>
        <end position="28"/>
    </location>
</feature>
<dbReference type="AlphaFoldDB" id="A0A443ST42"/>
<keyword evidence="3" id="KW-1185">Reference proteome</keyword>
<evidence type="ECO:0000313" key="2">
    <source>
        <dbReference type="EMBL" id="RWS30695.1"/>
    </source>
</evidence>
<sequence length="70" mass="7780">MDSLGSYKRNGNTVSGSRNAIMNKQRQQVPPDGASSLIQPRSPRFSDRYKHRAMAAQHVSTADAGNDWFD</sequence>
<proteinExistence type="predicted"/>
<feature type="region of interest" description="Disordered" evidence="1">
    <location>
        <begin position="1"/>
        <end position="46"/>
    </location>
</feature>
<reference evidence="2 3" key="1">
    <citation type="journal article" date="2018" name="Gigascience">
        <title>Genomes of trombidid mites reveal novel predicted allergens and laterally-transferred genes associated with secondary metabolism.</title>
        <authorList>
            <person name="Dong X."/>
            <person name="Chaisiri K."/>
            <person name="Xia D."/>
            <person name="Armstrong S.D."/>
            <person name="Fang Y."/>
            <person name="Donnelly M.J."/>
            <person name="Kadowaki T."/>
            <person name="McGarry J.W."/>
            <person name="Darby A.C."/>
            <person name="Makepeace B.L."/>
        </authorList>
    </citation>
    <scope>NUCLEOTIDE SEQUENCE [LARGE SCALE GENOMIC DNA]</scope>
    <source>
        <strain evidence="2">UoL-UT</strain>
    </source>
</reference>
<evidence type="ECO:0000313" key="3">
    <source>
        <dbReference type="Proteomes" id="UP000288716"/>
    </source>
</evidence>
<gene>
    <name evidence="2" type="ORF">B4U80_08851</name>
</gene>